<accession>A0ABQ6A4M0</accession>
<dbReference type="PANTHER" id="PTHR42760">
    <property type="entry name" value="SHORT-CHAIN DEHYDROGENASES/REDUCTASES FAMILY MEMBER"/>
    <property type="match status" value="1"/>
</dbReference>
<dbReference type="Pfam" id="PF13561">
    <property type="entry name" value="adh_short_C2"/>
    <property type="match status" value="1"/>
</dbReference>
<dbReference type="PANTHER" id="PTHR42760:SF133">
    <property type="entry name" value="3-OXOACYL-[ACYL-CARRIER-PROTEIN] REDUCTASE"/>
    <property type="match status" value="1"/>
</dbReference>
<dbReference type="Proteomes" id="UP001156641">
    <property type="component" value="Unassembled WGS sequence"/>
</dbReference>
<evidence type="ECO:0000256" key="1">
    <source>
        <dbReference type="ARBA" id="ARBA00006484"/>
    </source>
</evidence>
<name>A0ABQ6A4M0_9PROT</name>
<organism evidence="3 4">
    <name type="scientific">Acidocella aquatica</name>
    <dbReference type="NCBI Taxonomy" id="1922313"/>
    <lineage>
        <taxon>Bacteria</taxon>
        <taxon>Pseudomonadati</taxon>
        <taxon>Pseudomonadota</taxon>
        <taxon>Alphaproteobacteria</taxon>
        <taxon>Acetobacterales</taxon>
        <taxon>Acidocellaceae</taxon>
        <taxon>Acidocella</taxon>
    </lineage>
</organism>
<proteinExistence type="inferred from homology"/>
<dbReference type="InterPro" id="IPR002347">
    <property type="entry name" value="SDR_fam"/>
</dbReference>
<evidence type="ECO:0000256" key="2">
    <source>
        <dbReference type="ARBA" id="ARBA00023002"/>
    </source>
</evidence>
<keyword evidence="2" id="KW-0560">Oxidoreductase</keyword>
<comment type="similarity">
    <text evidence="1">Belongs to the short-chain dehydrogenases/reductases (SDR) family.</text>
</comment>
<evidence type="ECO:0000313" key="4">
    <source>
        <dbReference type="Proteomes" id="UP001156641"/>
    </source>
</evidence>
<gene>
    <name evidence="3" type="ORF">GCM10010909_21160</name>
</gene>
<sequence>MFGATHDLVLTDAAEPGLAQFAGELEAEGYTVVSARAGDLGSESLMSALMADVAGELPLTLIHTAGLSPAQAAARPIMAVNLVATVKLLNAIEPLLSPGSVAVLIASIAGHMMPPIPDAMEIMADPLADDFMDRIMALVDALSVNAPAGAPGTSYSLSKQAVIGLVERRALTWGQRGARITSISPGMILTPMGRREIAETVGAAQLIDIAAAGRAGVATDIAFAARFLASDEASFITGCDLRVDGGGTAVVRSMGG</sequence>
<protein>
    <submittedName>
        <fullName evidence="3">Short-chain dehydrogenase/reductase</fullName>
    </submittedName>
</protein>
<comment type="caution">
    <text evidence="3">The sequence shown here is derived from an EMBL/GenBank/DDBJ whole genome shotgun (WGS) entry which is preliminary data.</text>
</comment>
<reference evidence="4" key="1">
    <citation type="journal article" date="2019" name="Int. J. Syst. Evol. Microbiol.">
        <title>The Global Catalogue of Microorganisms (GCM) 10K type strain sequencing project: providing services to taxonomists for standard genome sequencing and annotation.</title>
        <authorList>
            <consortium name="The Broad Institute Genomics Platform"/>
            <consortium name="The Broad Institute Genome Sequencing Center for Infectious Disease"/>
            <person name="Wu L."/>
            <person name="Ma J."/>
        </authorList>
    </citation>
    <scope>NUCLEOTIDE SEQUENCE [LARGE SCALE GENOMIC DNA]</scope>
    <source>
        <strain evidence="4">NBRC 112502</strain>
    </source>
</reference>
<keyword evidence="4" id="KW-1185">Reference proteome</keyword>
<dbReference type="InterPro" id="IPR036291">
    <property type="entry name" value="NAD(P)-bd_dom_sf"/>
</dbReference>
<dbReference type="Gene3D" id="3.40.50.720">
    <property type="entry name" value="NAD(P)-binding Rossmann-like Domain"/>
    <property type="match status" value="1"/>
</dbReference>
<dbReference type="SUPFAM" id="SSF51735">
    <property type="entry name" value="NAD(P)-binding Rossmann-fold domains"/>
    <property type="match status" value="1"/>
</dbReference>
<dbReference type="PRINTS" id="PR00081">
    <property type="entry name" value="GDHRDH"/>
</dbReference>
<evidence type="ECO:0000313" key="3">
    <source>
        <dbReference type="EMBL" id="GLR67435.1"/>
    </source>
</evidence>
<dbReference type="EMBL" id="BSOS01000066">
    <property type="protein sequence ID" value="GLR67435.1"/>
    <property type="molecule type" value="Genomic_DNA"/>
</dbReference>